<dbReference type="Gene3D" id="3.40.50.360">
    <property type="match status" value="1"/>
</dbReference>
<dbReference type="InterPro" id="IPR001094">
    <property type="entry name" value="Flavdoxin-like"/>
</dbReference>
<feature type="compositionally biased region" description="Basic and acidic residues" evidence="2">
    <location>
        <begin position="63"/>
        <end position="76"/>
    </location>
</feature>
<dbReference type="InterPro" id="IPR008254">
    <property type="entry name" value="Flavodoxin/NO_synth"/>
</dbReference>
<evidence type="ECO:0000256" key="2">
    <source>
        <dbReference type="SAM" id="MobiDB-lite"/>
    </source>
</evidence>
<accession>A0A8H7ZT42</accession>
<proteinExistence type="predicted"/>
<dbReference type="GO" id="GO:0003958">
    <property type="term" value="F:NADPH-hemoprotein reductase activity"/>
    <property type="evidence" value="ECO:0007669"/>
    <property type="project" value="TreeGrafter"/>
</dbReference>
<protein>
    <submittedName>
        <fullName evidence="5">Flavoprotein-like protein</fullName>
    </submittedName>
</protein>
<evidence type="ECO:0000259" key="4">
    <source>
        <dbReference type="PROSITE" id="PS50902"/>
    </source>
</evidence>
<dbReference type="Proteomes" id="UP000673691">
    <property type="component" value="Unassembled WGS sequence"/>
</dbReference>
<dbReference type="EMBL" id="JAEFCI010007753">
    <property type="protein sequence ID" value="KAG5458892.1"/>
    <property type="molecule type" value="Genomic_DNA"/>
</dbReference>
<dbReference type="AlphaFoldDB" id="A0A8H7ZT42"/>
<gene>
    <name evidence="5" type="ORF">BJ554DRAFT_799</name>
</gene>
<name>A0A8H7ZT42_9FUNG</name>
<keyword evidence="1" id="KW-0285">Flavoprotein</keyword>
<keyword evidence="3" id="KW-1133">Transmembrane helix</keyword>
<dbReference type="GO" id="GO:0010181">
    <property type="term" value="F:FMN binding"/>
    <property type="evidence" value="ECO:0007669"/>
    <property type="project" value="InterPro"/>
</dbReference>
<dbReference type="InterPro" id="IPR029039">
    <property type="entry name" value="Flavoprotein-like_sf"/>
</dbReference>
<feature type="domain" description="Flavodoxin-like" evidence="4">
    <location>
        <begin position="93"/>
        <end position="252"/>
    </location>
</feature>
<feature type="region of interest" description="Disordered" evidence="2">
    <location>
        <begin position="54"/>
        <end position="76"/>
    </location>
</feature>
<dbReference type="PROSITE" id="PS50902">
    <property type="entry name" value="FLAVODOXIN_LIKE"/>
    <property type="match status" value="1"/>
</dbReference>
<dbReference type="OrthoDB" id="1856718at2759"/>
<dbReference type="PANTHER" id="PTHR19384:SF17">
    <property type="entry name" value="NADPH--CYTOCHROME P450 REDUCTASE"/>
    <property type="match status" value="1"/>
</dbReference>
<comment type="caution">
    <text evidence="5">The sequence shown here is derived from an EMBL/GenBank/DDBJ whole genome shotgun (WGS) entry which is preliminary data.</text>
</comment>
<reference evidence="5 6" key="1">
    <citation type="journal article" name="Sci. Rep.">
        <title>Genome-scale phylogenetic analyses confirm Olpidium as the closest living zoosporic fungus to the non-flagellated, terrestrial fungi.</title>
        <authorList>
            <person name="Chang Y."/>
            <person name="Rochon D."/>
            <person name="Sekimoto S."/>
            <person name="Wang Y."/>
            <person name="Chovatia M."/>
            <person name="Sandor L."/>
            <person name="Salamov A."/>
            <person name="Grigoriev I.V."/>
            <person name="Stajich J.E."/>
            <person name="Spatafora J.W."/>
        </authorList>
    </citation>
    <scope>NUCLEOTIDE SEQUENCE [LARGE SCALE GENOMIC DNA]</scope>
    <source>
        <strain evidence="5">S191</strain>
    </source>
</reference>
<dbReference type="Pfam" id="PF00258">
    <property type="entry name" value="Flavodoxin_1"/>
    <property type="match status" value="1"/>
</dbReference>
<evidence type="ECO:0000313" key="5">
    <source>
        <dbReference type="EMBL" id="KAG5458892.1"/>
    </source>
</evidence>
<feature type="transmembrane region" description="Helical" evidence="3">
    <location>
        <begin position="12"/>
        <end position="37"/>
    </location>
</feature>
<keyword evidence="3" id="KW-0812">Transmembrane</keyword>
<evidence type="ECO:0000256" key="1">
    <source>
        <dbReference type="ARBA" id="ARBA00022630"/>
    </source>
</evidence>
<evidence type="ECO:0000313" key="6">
    <source>
        <dbReference type="Proteomes" id="UP000673691"/>
    </source>
</evidence>
<dbReference type="GO" id="GO:0050660">
    <property type="term" value="F:flavin adenine dinucleotide binding"/>
    <property type="evidence" value="ECO:0007669"/>
    <property type="project" value="TreeGrafter"/>
</dbReference>
<dbReference type="PRINTS" id="PR00369">
    <property type="entry name" value="FLAVODOXIN"/>
</dbReference>
<evidence type="ECO:0000256" key="3">
    <source>
        <dbReference type="SAM" id="Phobius"/>
    </source>
</evidence>
<keyword evidence="6" id="KW-1185">Reference proteome</keyword>
<organism evidence="5 6">
    <name type="scientific">Olpidium bornovanus</name>
    <dbReference type="NCBI Taxonomy" id="278681"/>
    <lineage>
        <taxon>Eukaryota</taxon>
        <taxon>Fungi</taxon>
        <taxon>Fungi incertae sedis</taxon>
        <taxon>Olpidiomycota</taxon>
        <taxon>Olpidiomycotina</taxon>
        <taxon>Olpidiomycetes</taxon>
        <taxon>Olpidiales</taxon>
        <taxon>Olpidiaceae</taxon>
        <taxon>Olpidium</taxon>
    </lineage>
</organism>
<sequence>MPEPIEAQHKGAGFLSFNGVDVVVALAVVGFAAAYFYKDELSVWISSLSSGRSISAASPVKSSPEKTKEEENKAEEECSRDIATRMKKADKNAVFFYGSQTGTAEDFAGRLAKEGATKYSLKTMTADLDHYDMSFLDQIPPDKIAFFVMATYGEGEPTDNAAAFWEFLVNTEEPKFSRHGDQGEDAEGNPLKNLHYVVYGLGNSTYEHYNAVGKKVAARLSELGATRVSLDGFGNDDGNLEDEFMQWKENMWPDVAKFMGVAATENADDAQ</sequence>
<dbReference type="SUPFAM" id="SSF52218">
    <property type="entry name" value="Flavoproteins"/>
    <property type="match status" value="1"/>
</dbReference>
<keyword evidence="3" id="KW-0472">Membrane</keyword>
<dbReference type="PANTHER" id="PTHR19384">
    <property type="entry name" value="NITRIC OXIDE SYNTHASE-RELATED"/>
    <property type="match status" value="1"/>
</dbReference>
<dbReference type="GO" id="GO:0005829">
    <property type="term" value="C:cytosol"/>
    <property type="evidence" value="ECO:0007669"/>
    <property type="project" value="TreeGrafter"/>
</dbReference>